<dbReference type="EC" id="1.1.1.133" evidence="2"/>
<comment type="function">
    <text evidence="2">Catalyzes the reduction of dTDP-6-deoxy-L-lyxo-4-hexulose to yield dTDP-L-rhamnose.</text>
</comment>
<accession>A0A810L6R0</accession>
<reference evidence="4" key="1">
    <citation type="submission" date="2020-08" db="EMBL/GenBank/DDBJ databases">
        <title>Whole genome shotgun sequence of Actinocatenispora sera NBRC 101916.</title>
        <authorList>
            <person name="Komaki H."/>
            <person name="Tamura T."/>
        </authorList>
    </citation>
    <scope>NUCLEOTIDE SEQUENCE</scope>
    <source>
        <strain evidence="4">NBRC 101916</strain>
    </source>
</reference>
<dbReference type="PANTHER" id="PTHR10491:SF4">
    <property type="entry name" value="METHIONINE ADENOSYLTRANSFERASE 2 SUBUNIT BETA"/>
    <property type="match status" value="1"/>
</dbReference>
<dbReference type="RefSeq" id="WP_030447351.1">
    <property type="nucleotide sequence ID" value="NZ_AP023354.1"/>
</dbReference>
<dbReference type="InterPro" id="IPR002347">
    <property type="entry name" value="SDR_fam"/>
</dbReference>
<dbReference type="GO" id="GO:0008831">
    <property type="term" value="F:dTDP-4-dehydrorhamnose reductase activity"/>
    <property type="evidence" value="ECO:0007669"/>
    <property type="project" value="UniProtKB-EC"/>
</dbReference>
<evidence type="ECO:0000313" key="5">
    <source>
        <dbReference type="Proteomes" id="UP000680750"/>
    </source>
</evidence>
<name>A0A810L6R0_9ACTN</name>
<gene>
    <name evidence="4" type="ORF">Asera_47030</name>
</gene>
<keyword evidence="5" id="KW-1185">Reference proteome</keyword>
<evidence type="ECO:0000259" key="3">
    <source>
        <dbReference type="Pfam" id="PF04321"/>
    </source>
</evidence>
<dbReference type="PRINTS" id="PR00081">
    <property type="entry name" value="GDHRDH"/>
</dbReference>
<dbReference type="Proteomes" id="UP000680750">
    <property type="component" value="Chromosome"/>
</dbReference>
<dbReference type="InterPro" id="IPR036291">
    <property type="entry name" value="NAD(P)-bd_dom_sf"/>
</dbReference>
<dbReference type="InterPro" id="IPR029903">
    <property type="entry name" value="RmlD-like-bd"/>
</dbReference>
<dbReference type="Pfam" id="PF04321">
    <property type="entry name" value="RmlD_sub_bind"/>
    <property type="match status" value="1"/>
</dbReference>
<evidence type="ECO:0000256" key="1">
    <source>
        <dbReference type="ARBA" id="ARBA00010944"/>
    </source>
</evidence>
<evidence type="ECO:0000313" key="4">
    <source>
        <dbReference type="EMBL" id="BCJ30595.1"/>
    </source>
</evidence>
<keyword evidence="2" id="KW-0521">NADP</keyword>
<comment type="similarity">
    <text evidence="1 2">Belongs to the dTDP-4-dehydrorhamnose reductase family.</text>
</comment>
<feature type="domain" description="RmlD-like substrate binding" evidence="3">
    <location>
        <begin position="4"/>
        <end position="243"/>
    </location>
</feature>
<comment type="pathway">
    <text evidence="2">Carbohydrate biosynthesis; dTDP-L-rhamnose biosynthesis.</text>
</comment>
<dbReference type="KEGG" id="aser:Asera_47030"/>
<protein>
    <recommendedName>
        <fullName evidence="2">dTDP-4-dehydrorhamnose reductase</fullName>
        <ecNumber evidence="2">1.1.1.133</ecNumber>
    </recommendedName>
</protein>
<dbReference type="Gene3D" id="3.40.50.720">
    <property type="entry name" value="NAD(P)-binding Rossmann-like Domain"/>
    <property type="match status" value="1"/>
</dbReference>
<evidence type="ECO:0000256" key="2">
    <source>
        <dbReference type="RuleBase" id="RU364082"/>
    </source>
</evidence>
<dbReference type="UniPathway" id="UPA00124"/>
<dbReference type="InterPro" id="IPR005913">
    <property type="entry name" value="dTDP_dehydrorham_reduct"/>
</dbReference>
<dbReference type="AlphaFoldDB" id="A0A810L6R0"/>
<dbReference type="GO" id="GO:0019305">
    <property type="term" value="P:dTDP-rhamnose biosynthetic process"/>
    <property type="evidence" value="ECO:0007669"/>
    <property type="project" value="UniProtKB-UniPathway"/>
</dbReference>
<proteinExistence type="inferred from homology"/>
<dbReference type="OrthoDB" id="25118at2"/>
<dbReference type="PANTHER" id="PTHR10491">
    <property type="entry name" value="DTDP-4-DEHYDRORHAMNOSE REDUCTASE"/>
    <property type="match status" value="1"/>
</dbReference>
<sequence>MTRTILVTGASGHLGRRVAARSVAEGWTVVGTFHTAQPELPGVGWRRLDLRDRAMVEGLLTELAPDVVVHAAAGRDRDDWAVIAEGAGAVAAAAAAVGARLVHVSSDAVLSGANPPYDETALPDPVTRYGAAKAAAETAVRTVAPGAVIARVSLILGDGDSKHERLVHALHAGEDGALFTDRYRMPSHAADLAAALLELAGTGHAGVVNLAGSDRVSYHELGCLIAERDGLDPARLPAARAQDRGVVLSADTRLDTTLATELLTTRVRGVRELFGQR</sequence>
<dbReference type="SUPFAM" id="SSF51735">
    <property type="entry name" value="NAD(P)-binding Rossmann-fold domains"/>
    <property type="match status" value="1"/>
</dbReference>
<dbReference type="EMBL" id="AP023354">
    <property type="protein sequence ID" value="BCJ30595.1"/>
    <property type="molecule type" value="Genomic_DNA"/>
</dbReference>
<organism evidence="4 5">
    <name type="scientific">Actinocatenispora sera</name>
    <dbReference type="NCBI Taxonomy" id="390989"/>
    <lineage>
        <taxon>Bacteria</taxon>
        <taxon>Bacillati</taxon>
        <taxon>Actinomycetota</taxon>
        <taxon>Actinomycetes</taxon>
        <taxon>Micromonosporales</taxon>
        <taxon>Micromonosporaceae</taxon>
        <taxon>Actinocatenispora</taxon>
    </lineage>
</organism>
<keyword evidence="2" id="KW-0560">Oxidoreductase</keyword>